<dbReference type="HOGENOM" id="CLU_2723770_0_0_1"/>
<organism>
    <name type="scientific">Serpula lacrymans var. lacrymans (strain S7.9)</name>
    <name type="common">Dry rot fungus</name>
    <dbReference type="NCBI Taxonomy" id="578457"/>
    <lineage>
        <taxon>Eukaryota</taxon>
        <taxon>Fungi</taxon>
        <taxon>Dikarya</taxon>
        <taxon>Basidiomycota</taxon>
        <taxon>Agaricomycotina</taxon>
        <taxon>Agaricomycetes</taxon>
        <taxon>Agaricomycetidae</taxon>
        <taxon>Boletales</taxon>
        <taxon>Coniophorineae</taxon>
        <taxon>Serpulaceae</taxon>
        <taxon>Serpula</taxon>
    </lineage>
</organism>
<dbReference type="GeneID" id="18811801"/>
<dbReference type="RefSeq" id="XP_007321560.1">
    <property type="nucleotide sequence ID" value="XM_007321498.1"/>
</dbReference>
<proteinExistence type="predicted"/>
<accession>F8P587</accession>
<dbReference type="Proteomes" id="UP000008064">
    <property type="component" value="Unassembled WGS sequence"/>
</dbReference>
<sequence>MENPSEMVPTPSWRSSPEFCKFNAAASAIEAWDIGVWLEIKTADIDNQSPSNNGRDHQLPAAYRLEQVYIAC</sequence>
<evidence type="ECO:0000313" key="1">
    <source>
        <dbReference type="EMBL" id="EGO21774.1"/>
    </source>
</evidence>
<gene>
    <name evidence="1" type="ORF">SERLADRAFT_397127</name>
</gene>
<protein>
    <submittedName>
        <fullName evidence="1">Uncharacterized protein</fullName>
    </submittedName>
</protein>
<name>F8P587_SERL9</name>
<dbReference type="KEGG" id="sla:SERLADRAFT_397127"/>
<dbReference type="AlphaFoldDB" id="F8P587"/>
<dbReference type="EMBL" id="GL945438">
    <property type="protein sequence ID" value="EGO21774.1"/>
    <property type="molecule type" value="Genomic_DNA"/>
</dbReference>
<reference evidence="1" key="1">
    <citation type="submission" date="2011-04" db="EMBL/GenBank/DDBJ databases">
        <title>Evolution of plant cell wall degrading machinery underlies the functional diversity of forest fungi.</title>
        <authorList>
            <consortium name="US DOE Joint Genome Institute (JGI-PGF)"/>
            <person name="Eastwood D.C."/>
            <person name="Floudas D."/>
            <person name="Binder M."/>
            <person name="Majcherczyk A."/>
            <person name="Schneider P."/>
            <person name="Aerts A."/>
            <person name="Asiegbu F.O."/>
            <person name="Baker S.E."/>
            <person name="Barry K."/>
            <person name="Bendiksby M."/>
            <person name="Blumentritt M."/>
            <person name="Coutinho P.M."/>
            <person name="Cullen D."/>
            <person name="Cullen D."/>
            <person name="Gathman A."/>
            <person name="Goodell B."/>
            <person name="Henrissat B."/>
            <person name="Ihrmark K."/>
            <person name="Kauserud H."/>
            <person name="Kohler A."/>
            <person name="LaButti K."/>
            <person name="Lapidus A."/>
            <person name="Lavin J.L."/>
            <person name="Lee Y.-H."/>
            <person name="Lindquist E."/>
            <person name="Lilly W."/>
            <person name="Lucas S."/>
            <person name="Morin E."/>
            <person name="Murat C."/>
            <person name="Oguiza J.A."/>
            <person name="Park J."/>
            <person name="Pisabarro A.G."/>
            <person name="Riley R."/>
            <person name="Rosling A."/>
            <person name="Salamov A."/>
            <person name="Schmidt O."/>
            <person name="Schmutz J."/>
            <person name="Skrede I."/>
            <person name="Stenlid J."/>
            <person name="Wiebenga A."/>
            <person name="Xie X."/>
            <person name="Kues U."/>
            <person name="Hibbett D.S."/>
            <person name="Hoffmeister D."/>
            <person name="Hogberg N."/>
            <person name="Martin F."/>
            <person name="Grigoriev I.V."/>
            <person name="Watkinson S.C."/>
        </authorList>
    </citation>
    <scope>NUCLEOTIDE SEQUENCE</scope>
    <source>
        <strain evidence="1">S7.9</strain>
    </source>
</reference>